<reference evidence="3 4" key="1">
    <citation type="submission" date="2023-12" db="EMBL/GenBank/DDBJ databases">
        <title>Baltic Sea Cyanobacteria.</title>
        <authorList>
            <person name="Delbaje E."/>
            <person name="Fewer D.P."/>
            <person name="Shishido T.K."/>
        </authorList>
    </citation>
    <scope>NUCLEOTIDE SEQUENCE [LARGE SCALE GENOMIC DNA]</scope>
    <source>
        <strain evidence="3 4">CCNP 1315</strain>
    </source>
</reference>
<evidence type="ECO:0000313" key="3">
    <source>
        <dbReference type="EMBL" id="MEA5518678.1"/>
    </source>
</evidence>
<feature type="compositionally biased region" description="Low complexity" evidence="1">
    <location>
        <begin position="135"/>
        <end position="151"/>
    </location>
</feature>
<name>A0ABU5TUV1_9CYAN</name>
<evidence type="ECO:0000313" key="4">
    <source>
        <dbReference type="Proteomes" id="UP001301728"/>
    </source>
</evidence>
<keyword evidence="4" id="KW-1185">Reference proteome</keyword>
<evidence type="ECO:0000256" key="1">
    <source>
        <dbReference type="SAM" id="MobiDB-lite"/>
    </source>
</evidence>
<keyword evidence="2" id="KW-0732">Signal</keyword>
<feature type="chain" id="PRO_5047141291" description="SPOR domain-containing protein" evidence="2">
    <location>
        <begin position="32"/>
        <end position="252"/>
    </location>
</feature>
<feature type="signal peptide" evidence="2">
    <location>
        <begin position="1"/>
        <end position="31"/>
    </location>
</feature>
<proteinExistence type="predicted"/>
<gene>
    <name evidence="3" type="ORF">VB854_06915</name>
</gene>
<evidence type="ECO:0008006" key="5">
    <source>
        <dbReference type="Google" id="ProtNLM"/>
    </source>
</evidence>
<sequence>MVQIGVKKWFRFTAIAVLLTSYSVSPNVASAAASCEPPASGEYLVLIVSETTAEQDLARKTLPSDIKSEVCRYVEDLVTRVGGFKDQLIAEDWAAYLKESSGLQTYVVKPETVSERPPTRPVVNRSPASELQTEPRSQARPRPQTPSQTQPQPQPQPQPSSEQARFNPRRLGSGYAVLVDYLNQPDLAAEIEEITGTAVGLASYGQRPYLLVTQTNNLETATSTLQTLSNRGFLSLMVDSRRVTLISPNVNP</sequence>
<evidence type="ECO:0000256" key="2">
    <source>
        <dbReference type="SAM" id="SignalP"/>
    </source>
</evidence>
<dbReference type="EMBL" id="JAYGHT010000014">
    <property type="protein sequence ID" value="MEA5518678.1"/>
    <property type="molecule type" value="Genomic_DNA"/>
</dbReference>
<organism evidence="3 4">
    <name type="scientific">Limnoraphis robusta CCNP1315</name>
    <dbReference type="NCBI Taxonomy" id="3110306"/>
    <lineage>
        <taxon>Bacteria</taxon>
        <taxon>Bacillati</taxon>
        <taxon>Cyanobacteriota</taxon>
        <taxon>Cyanophyceae</taxon>
        <taxon>Oscillatoriophycideae</taxon>
        <taxon>Oscillatoriales</taxon>
        <taxon>Sirenicapillariaceae</taxon>
        <taxon>Limnoraphis</taxon>
    </lineage>
</organism>
<accession>A0ABU5TUV1</accession>
<feature type="region of interest" description="Disordered" evidence="1">
    <location>
        <begin position="108"/>
        <end position="166"/>
    </location>
</feature>
<dbReference type="PROSITE" id="PS51257">
    <property type="entry name" value="PROKAR_LIPOPROTEIN"/>
    <property type="match status" value="1"/>
</dbReference>
<protein>
    <recommendedName>
        <fullName evidence="5">SPOR domain-containing protein</fullName>
    </recommendedName>
</protein>
<dbReference type="RefSeq" id="WP_323273149.1">
    <property type="nucleotide sequence ID" value="NZ_JAYGHT010000014.1"/>
</dbReference>
<comment type="caution">
    <text evidence="3">The sequence shown here is derived from an EMBL/GenBank/DDBJ whole genome shotgun (WGS) entry which is preliminary data.</text>
</comment>
<dbReference type="Proteomes" id="UP001301728">
    <property type="component" value="Unassembled WGS sequence"/>
</dbReference>